<dbReference type="EMBL" id="DWVZ01000029">
    <property type="protein sequence ID" value="HJC62455.1"/>
    <property type="molecule type" value="Genomic_DNA"/>
</dbReference>
<keyword evidence="1" id="KW-0812">Transmembrane</keyword>
<keyword evidence="1" id="KW-0472">Membrane</keyword>
<dbReference type="AlphaFoldDB" id="A0A9D2T9N4"/>
<dbReference type="Proteomes" id="UP000823886">
    <property type="component" value="Unassembled WGS sequence"/>
</dbReference>
<feature type="transmembrane region" description="Helical" evidence="1">
    <location>
        <begin position="122"/>
        <end position="145"/>
    </location>
</feature>
<dbReference type="GO" id="GO:0005886">
    <property type="term" value="C:plasma membrane"/>
    <property type="evidence" value="ECO:0007669"/>
    <property type="project" value="UniProtKB-SubCell"/>
</dbReference>
<dbReference type="Pfam" id="PF12679">
    <property type="entry name" value="ABC2_membrane_2"/>
    <property type="match status" value="1"/>
</dbReference>
<evidence type="ECO:0000313" key="3">
    <source>
        <dbReference type="Proteomes" id="UP000823886"/>
    </source>
</evidence>
<feature type="non-terminal residue" evidence="2">
    <location>
        <position position="224"/>
    </location>
</feature>
<protein>
    <submittedName>
        <fullName evidence="2">ABC transporter permease</fullName>
    </submittedName>
</protein>
<evidence type="ECO:0000313" key="2">
    <source>
        <dbReference type="EMBL" id="HJC62455.1"/>
    </source>
</evidence>
<reference evidence="2" key="2">
    <citation type="submission" date="2021-04" db="EMBL/GenBank/DDBJ databases">
        <authorList>
            <person name="Gilroy R."/>
        </authorList>
    </citation>
    <scope>NUCLEOTIDE SEQUENCE</scope>
    <source>
        <strain evidence="2">ChiBcec2-3848</strain>
    </source>
</reference>
<feature type="transmembrane region" description="Helical" evidence="1">
    <location>
        <begin position="151"/>
        <end position="174"/>
    </location>
</feature>
<reference evidence="2" key="1">
    <citation type="journal article" date="2021" name="PeerJ">
        <title>Extensive microbial diversity within the chicken gut microbiome revealed by metagenomics and culture.</title>
        <authorList>
            <person name="Gilroy R."/>
            <person name="Ravi A."/>
            <person name="Getino M."/>
            <person name="Pursley I."/>
            <person name="Horton D.L."/>
            <person name="Alikhan N.F."/>
            <person name="Baker D."/>
            <person name="Gharbi K."/>
            <person name="Hall N."/>
            <person name="Watson M."/>
            <person name="Adriaenssens E.M."/>
            <person name="Foster-Nyarko E."/>
            <person name="Jarju S."/>
            <person name="Secka A."/>
            <person name="Antonio M."/>
            <person name="Oren A."/>
            <person name="Chaudhuri R.R."/>
            <person name="La Ragione R."/>
            <person name="Hildebrand F."/>
            <person name="Pallen M.J."/>
        </authorList>
    </citation>
    <scope>NUCLEOTIDE SEQUENCE</scope>
    <source>
        <strain evidence="2">ChiBcec2-3848</strain>
    </source>
</reference>
<comment type="caution">
    <text evidence="2">The sequence shown here is derived from an EMBL/GenBank/DDBJ whole genome shotgun (WGS) entry which is preliminary data.</text>
</comment>
<name>A0A9D2T9N4_9FIRM</name>
<gene>
    <name evidence="2" type="ORF">H9753_02395</name>
</gene>
<proteinExistence type="predicted"/>
<feature type="transmembrane region" description="Helical" evidence="1">
    <location>
        <begin position="69"/>
        <end position="90"/>
    </location>
</feature>
<keyword evidence="1" id="KW-1133">Transmembrane helix</keyword>
<feature type="transmembrane region" description="Helical" evidence="1">
    <location>
        <begin position="186"/>
        <end position="206"/>
    </location>
</feature>
<organism evidence="2 3">
    <name type="scientific">Candidatus Blautia merdavium</name>
    <dbReference type="NCBI Taxonomy" id="2838494"/>
    <lineage>
        <taxon>Bacteria</taxon>
        <taxon>Bacillati</taxon>
        <taxon>Bacillota</taxon>
        <taxon>Clostridia</taxon>
        <taxon>Lachnospirales</taxon>
        <taxon>Lachnospiraceae</taxon>
        <taxon>Blautia</taxon>
    </lineage>
</organism>
<sequence>MVVFQYEWKRSKKSILIWAIVLAVCIFFMTPVYYGLIGMTDSLPENFAQGGFFETVGVSLDLLMKPLGMYSFLTGFFMIAGGIFGMHFGLSLHTKECTENTSEYLFTKPCGRRMIYRGKTQCLLGGVCVVGGAYLVASLVTMLLFKPGFSLGEFFLLAISFFLVTLFFGALGLLLGSCKPNNRSPLLTAGLIVFLEYCITAFSRTVSNRMIGFLSPFSFFNPSE</sequence>
<feature type="transmembrane region" description="Helical" evidence="1">
    <location>
        <begin position="15"/>
        <end position="36"/>
    </location>
</feature>
<dbReference type="GO" id="GO:0140359">
    <property type="term" value="F:ABC-type transporter activity"/>
    <property type="evidence" value="ECO:0007669"/>
    <property type="project" value="InterPro"/>
</dbReference>
<accession>A0A9D2T9N4</accession>
<evidence type="ECO:0000256" key="1">
    <source>
        <dbReference type="SAM" id="Phobius"/>
    </source>
</evidence>